<evidence type="ECO:0000259" key="1">
    <source>
        <dbReference type="SMART" id="SM01008"/>
    </source>
</evidence>
<dbReference type="SMART" id="SM01008">
    <property type="entry name" value="Ald_Xan_dh_C"/>
    <property type="match status" value="1"/>
</dbReference>
<evidence type="ECO:0000313" key="2">
    <source>
        <dbReference type="EMBL" id="ANB18735.1"/>
    </source>
</evidence>
<dbReference type="PANTHER" id="PTHR47495:SF1">
    <property type="entry name" value="BLL3820 PROTEIN"/>
    <property type="match status" value="1"/>
</dbReference>
<dbReference type="InterPro" id="IPR052516">
    <property type="entry name" value="N-heterocyclic_Hydroxylase"/>
</dbReference>
<proteinExistence type="predicted"/>
<protein>
    <submittedName>
        <fullName evidence="2">Isoquinoline 1-oxidoreductase beta subunit</fullName>
    </submittedName>
</protein>
<dbReference type="InterPro" id="IPR012368">
    <property type="entry name" value="OxRdtase_Mopterin-bd_su_IorB"/>
</dbReference>
<dbReference type="Gene3D" id="3.30.365.10">
    <property type="entry name" value="Aldehyde oxidase/xanthine dehydrogenase, molybdopterin binding domain"/>
    <property type="match status" value="3"/>
</dbReference>
<dbReference type="InterPro" id="IPR006311">
    <property type="entry name" value="TAT_signal"/>
</dbReference>
<dbReference type="KEGG" id="dko:I596_2740"/>
<feature type="domain" description="Aldehyde oxidase/xanthine dehydrogenase a/b hammerhead" evidence="1">
    <location>
        <begin position="223"/>
        <end position="314"/>
    </location>
</feature>
<dbReference type="Pfam" id="PF20256">
    <property type="entry name" value="MoCoBD_2"/>
    <property type="match status" value="1"/>
</dbReference>
<dbReference type="PANTHER" id="PTHR47495">
    <property type="entry name" value="ALDEHYDE DEHYDROGENASE"/>
    <property type="match status" value="1"/>
</dbReference>
<dbReference type="Pfam" id="PF02738">
    <property type="entry name" value="MoCoBD_1"/>
    <property type="match status" value="1"/>
</dbReference>
<dbReference type="PATRIC" id="fig|1300342.3.peg.2665"/>
<dbReference type="PROSITE" id="PS51318">
    <property type="entry name" value="TAT"/>
    <property type="match status" value="1"/>
</dbReference>
<dbReference type="Proteomes" id="UP000076830">
    <property type="component" value="Chromosome"/>
</dbReference>
<dbReference type="InterPro" id="IPR000674">
    <property type="entry name" value="Ald_Oxase/Xan_DH_a/b"/>
</dbReference>
<keyword evidence="3" id="KW-1185">Reference proteome</keyword>
<dbReference type="InterPro" id="IPR037165">
    <property type="entry name" value="AldOxase/xan_DH_Mopterin-bd_sf"/>
</dbReference>
<dbReference type="InterPro" id="IPR008274">
    <property type="entry name" value="AldOxase/xan_DH_MoCoBD1"/>
</dbReference>
<sequence length="759" mass="81034">MSASDRSKTADPSRRRFLGVALGVGGALLVGFRSAQAAQFPEDFPTELLGDDLTALGPFVRIERDNRVVIGASGCDVGQGVTTSLPMLIAEELDVDWQQVRVLQLPYGYGGTGADASNRYGRQGGAEPGRVDEERTDLRQAGATARWLLVAAAAEEWKLPADGLRTASGQVIAPDGRRLSYGALARSAATLTPPADPVPLKPADRFGIIGRPTRIVDAQDLVTGRTRYGSDAYRAGALFAVVLRCPYRDGAIDQVDDTAARKVAGVREVITFEGPPADEPLDGHQAAGVAVLADSTWAALQGRERLAVTWKRGPWAEESSAALTAQAHAALDSGEGALELRRDGDLVRARRQALRLVEARYELPFLAHAVDEPPGALIELKQDRALLIASLENPDEASVIVSRLTGLPRSAVEIRLTRAGGSYGRRLRNDFVAEAVLIAKAAGKPVKLVWTRQDDLRHDFYRPLGVHQLAATLDRRARITGWSHRCAATPRSYRDRHLAGQPIWTGCLEPDSFPAGLVEHFEKTFQPVTAGLPRGDFPGGAHTFSAFAEQCFLDEIAVATKQDAVALRLALLGEPRTLPYRGAGGPTFDTGRMAHVLQACATRLGWGVRRSDGHGLGIACHFTDGGYVAQGMEVSVEGDALVIHRALCVADIGRLVNPLNTESQLSAAMLNGISCALDQAITVKDGQVQQKDFGDYALLAAAQAPRQVEVVIVPSDAAPAPAADAATAPAAPALANAIHAATTVRIRKLPLRPELMRML</sequence>
<reference evidence="2 3" key="1">
    <citation type="submission" date="2016-04" db="EMBL/GenBank/DDBJ databases">
        <title>Complete genome sequence of Dokdonella koreensis DS-123T.</title>
        <authorList>
            <person name="Kim J.F."/>
            <person name="Lee H."/>
            <person name="Kwak M.-J."/>
        </authorList>
    </citation>
    <scope>NUCLEOTIDE SEQUENCE [LARGE SCALE GENOMIC DNA]</scope>
    <source>
        <strain evidence="2 3">DS-123</strain>
    </source>
</reference>
<dbReference type="RefSeq" id="WP_067648629.1">
    <property type="nucleotide sequence ID" value="NZ_CP015249.1"/>
</dbReference>
<organism evidence="2 3">
    <name type="scientific">Dokdonella koreensis DS-123</name>
    <dbReference type="NCBI Taxonomy" id="1300342"/>
    <lineage>
        <taxon>Bacteria</taxon>
        <taxon>Pseudomonadati</taxon>
        <taxon>Pseudomonadota</taxon>
        <taxon>Gammaproteobacteria</taxon>
        <taxon>Lysobacterales</taxon>
        <taxon>Rhodanobacteraceae</taxon>
        <taxon>Dokdonella</taxon>
    </lineage>
</organism>
<evidence type="ECO:0000313" key="3">
    <source>
        <dbReference type="Proteomes" id="UP000076830"/>
    </source>
</evidence>
<dbReference type="EMBL" id="CP015249">
    <property type="protein sequence ID" value="ANB18735.1"/>
    <property type="molecule type" value="Genomic_DNA"/>
</dbReference>
<gene>
    <name evidence="2" type="ORF">I596_2740</name>
</gene>
<accession>A0A160DVX0</accession>
<dbReference type="Gene3D" id="3.90.1170.50">
    <property type="entry name" value="Aldehyde oxidase/xanthine dehydrogenase, a/b hammerhead"/>
    <property type="match status" value="1"/>
</dbReference>
<dbReference type="AlphaFoldDB" id="A0A160DVX0"/>
<name>A0A160DVX0_9GAMM</name>
<dbReference type="SUPFAM" id="SSF54665">
    <property type="entry name" value="CO dehydrogenase molybdoprotein N-domain-like"/>
    <property type="match status" value="1"/>
</dbReference>
<dbReference type="SUPFAM" id="SSF56003">
    <property type="entry name" value="Molybdenum cofactor-binding domain"/>
    <property type="match status" value="2"/>
</dbReference>
<dbReference type="InterPro" id="IPR046867">
    <property type="entry name" value="AldOxase/xan_DH_MoCoBD2"/>
</dbReference>
<dbReference type="OrthoDB" id="6177861at2"/>
<dbReference type="GO" id="GO:0016491">
    <property type="term" value="F:oxidoreductase activity"/>
    <property type="evidence" value="ECO:0007669"/>
    <property type="project" value="InterPro"/>
</dbReference>
<dbReference type="STRING" id="1300342.I596_2740"/>
<dbReference type="InterPro" id="IPR036856">
    <property type="entry name" value="Ald_Oxase/Xan_DH_a/b_sf"/>
</dbReference>
<dbReference type="PIRSF" id="PIRSF036389">
    <property type="entry name" value="IOR_B"/>
    <property type="match status" value="1"/>
</dbReference>